<dbReference type="OrthoDB" id="7864567at2"/>
<gene>
    <name evidence="6" type="primary">msrB_1</name>
    <name evidence="6" type="ORF">ROJ8625_00211</name>
</gene>
<evidence type="ECO:0000256" key="1">
    <source>
        <dbReference type="ARBA" id="ARBA00007174"/>
    </source>
</evidence>
<dbReference type="EMBL" id="FWFK01000001">
    <property type="protein sequence ID" value="SLN10397.1"/>
    <property type="molecule type" value="Genomic_DNA"/>
</dbReference>
<keyword evidence="7" id="KW-1185">Reference proteome</keyword>
<dbReference type="InterPro" id="IPR002579">
    <property type="entry name" value="Met_Sox_Rdtase_MsrB_dom"/>
</dbReference>
<dbReference type="InterPro" id="IPR011057">
    <property type="entry name" value="Mss4-like_sf"/>
</dbReference>
<dbReference type="RefSeq" id="WP_159456684.1">
    <property type="nucleotide sequence ID" value="NZ_FWFK01000001.1"/>
</dbReference>
<dbReference type="AlphaFoldDB" id="A0A1X6Y6J4"/>
<keyword evidence="3 6" id="KW-0560">Oxidoreductase</keyword>
<dbReference type="GO" id="GO:0030091">
    <property type="term" value="P:protein repair"/>
    <property type="evidence" value="ECO:0007669"/>
    <property type="project" value="InterPro"/>
</dbReference>
<name>A0A1X6Y6J4_9RHOB</name>
<evidence type="ECO:0000256" key="4">
    <source>
        <dbReference type="ARBA" id="ARBA00048488"/>
    </source>
</evidence>
<organism evidence="6 7">
    <name type="scientific">Roseivivax jejudonensis</name>
    <dbReference type="NCBI Taxonomy" id="1529041"/>
    <lineage>
        <taxon>Bacteria</taxon>
        <taxon>Pseudomonadati</taxon>
        <taxon>Pseudomonadota</taxon>
        <taxon>Alphaproteobacteria</taxon>
        <taxon>Rhodobacterales</taxon>
        <taxon>Roseobacteraceae</taxon>
        <taxon>Roseivivax</taxon>
    </lineage>
</organism>
<dbReference type="PANTHER" id="PTHR10173">
    <property type="entry name" value="METHIONINE SULFOXIDE REDUCTASE"/>
    <property type="match status" value="1"/>
</dbReference>
<dbReference type="SUPFAM" id="SSF51316">
    <property type="entry name" value="Mss4-like"/>
    <property type="match status" value="1"/>
</dbReference>
<evidence type="ECO:0000256" key="3">
    <source>
        <dbReference type="ARBA" id="ARBA00023002"/>
    </source>
</evidence>
<evidence type="ECO:0000259" key="5">
    <source>
        <dbReference type="PROSITE" id="PS51790"/>
    </source>
</evidence>
<dbReference type="EC" id="1.8.4.12" evidence="2"/>
<sequence length="175" mass="19735">MPGYDMTRRAAIGAALASVATTKSRADDTAALTNEDFIFEITRSDAEWRRFLGDERYYVMREVGTEWARSSELWDRYGAATYSCAGCDLKVYDEKQRRPLDKGWVFFHHAEPRSVLMSIDRVSPTAYGGSGMEEEGKELIEVQCRRCGCHLGHILYLEGGIVHCINGIALTLQEI</sequence>
<evidence type="ECO:0000256" key="2">
    <source>
        <dbReference type="ARBA" id="ARBA00012499"/>
    </source>
</evidence>
<evidence type="ECO:0000313" key="6">
    <source>
        <dbReference type="EMBL" id="SLN10397.1"/>
    </source>
</evidence>
<comment type="similarity">
    <text evidence="1">Belongs to the MsrB Met sulfoxide reductase family.</text>
</comment>
<dbReference type="Pfam" id="PF01641">
    <property type="entry name" value="SelR"/>
    <property type="match status" value="1"/>
</dbReference>
<comment type="catalytic activity">
    <reaction evidence="4">
        <text>L-methionyl-[protein] + [thioredoxin]-disulfide + H2O = L-methionyl-(R)-S-oxide-[protein] + [thioredoxin]-dithiol</text>
        <dbReference type="Rhea" id="RHEA:24164"/>
        <dbReference type="Rhea" id="RHEA-COMP:10698"/>
        <dbReference type="Rhea" id="RHEA-COMP:10700"/>
        <dbReference type="Rhea" id="RHEA-COMP:12313"/>
        <dbReference type="Rhea" id="RHEA-COMP:12314"/>
        <dbReference type="ChEBI" id="CHEBI:15377"/>
        <dbReference type="ChEBI" id="CHEBI:16044"/>
        <dbReference type="ChEBI" id="CHEBI:29950"/>
        <dbReference type="ChEBI" id="CHEBI:45764"/>
        <dbReference type="ChEBI" id="CHEBI:50058"/>
        <dbReference type="EC" id="1.8.4.12"/>
    </reaction>
</comment>
<dbReference type="PANTHER" id="PTHR10173:SF52">
    <property type="entry name" value="METHIONINE-R-SULFOXIDE REDUCTASE B1"/>
    <property type="match status" value="1"/>
</dbReference>
<feature type="domain" description="MsrB" evidence="5">
    <location>
        <begin position="45"/>
        <end position="175"/>
    </location>
</feature>
<dbReference type="GO" id="GO:0033743">
    <property type="term" value="F:peptide-methionine (R)-S-oxide reductase activity"/>
    <property type="evidence" value="ECO:0007669"/>
    <property type="project" value="UniProtKB-EC"/>
</dbReference>
<dbReference type="Proteomes" id="UP000193570">
    <property type="component" value="Unassembled WGS sequence"/>
</dbReference>
<protein>
    <recommendedName>
        <fullName evidence="2">peptide-methionine (R)-S-oxide reductase</fullName>
        <ecNumber evidence="2">1.8.4.12</ecNumber>
    </recommendedName>
</protein>
<proteinExistence type="inferred from homology"/>
<dbReference type="GO" id="GO:0006979">
    <property type="term" value="P:response to oxidative stress"/>
    <property type="evidence" value="ECO:0007669"/>
    <property type="project" value="InterPro"/>
</dbReference>
<reference evidence="6 7" key="1">
    <citation type="submission" date="2017-03" db="EMBL/GenBank/DDBJ databases">
        <authorList>
            <person name="Afonso C.L."/>
            <person name="Miller P.J."/>
            <person name="Scott M.A."/>
            <person name="Spackman E."/>
            <person name="Goraichik I."/>
            <person name="Dimitrov K.M."/>
            <person name="Suarez D.L."/>
            <person name="Swayne D.E."/>
        </authorList>
    </citation>
    <scope>NUCLEOTIDE SEQUENCE [LARGE SCALE GENOMIC DNA]</scope>
    <source>
        <strain evidence="6 7">CECT 8625</strain>
    </source>
</reference>
<dbReference type="InterPro" id="IPR028427">
    <property type="entry name" value="Met_Sox_Rdtase_MsrB"/>
</dbReference>
<evidence type="ECO:0000313" key="7">
    <source>
        <dbReference type="Proteomes" id="UP000193570"/>
    </source>
</evidence>
<accession>A0A1X6Y6J4</accession>
<dbReference type="Gene3D" id="2.170.150.20">
    <property type="entry name" value="Peptide methionine sulfoxide reductase"/>
    <property type="match status" value="1"/>
</dbReference>
<dbReference type="PROSITE" id="PS51790">
    <property type="entry name" value="MSRB"/>
    <property type="match status" value="1"/>
</dbReference>
<dbReference type="GO" id="GO:0005737">
    <property type="term" value="C:cytoplasm"/>
    <property type="evidence" value="ECO:0007669"/>
    <property type="project" value="TreeGrafter"/>
</dbReference>